<dbReference type="SUPFAM" id="SSF51735">
    <property type="entry name" value="NAD(P)-binding Rossmann-fold domains"/>
    <property type="match status" value="1"/>
</dbReference>
<dbReference type="Pfam" id="PF00106">
    <property type="entry name" value="adh_short"/>
    <property type="match status" value="1"/>
</dbReference>
<comment type="caution">
    <text evidence="3">The sequence shown here is derived from an EMBL/GenBank/DDBJ whole genome shotgun (WGS) entry which is preliminary data.</text>
</comment>
<evidence type="ECO:0000313" key="3">
    <source>
        <dbReference type="EMBL" id="KAF9605555.1"/>
    </source>
</evidence>
<accession>A0A835HRB4</accession>
<gene>
    <name evidence="3" type="ORF">IFM89_017574</name>
</gene>
<dbReference type="PANTHER" id="PTHR24320">
    <property type="entry name" value="RETINOL DEHYDROGENASE"/>
    <property type="match status" value="1"/>
</dbReference>
<dbReference type="OrthoDB" id="542013at2759"/>
<dbReference type="EMBL" id="JADFTS010000005">
    <property type="protein sequence ID" value="KAF9605555.1"/>
    <property type="molecule type" value="Genomic_DNA"/>
</dbReference>
<protein>
    <submittedName>
        <fullName evidence="3">Uncharacterized protein</fullName>
    </submittedName>
</protein>
<reference evidence="3 4" key="1">
    <citation type="submission" date="2020-10" db="EMBL/GenBank/DDBJ databases">
        <title>The Coptis chinensis genome and diversification of protoberbering-type alkaloids.</title>
        <authorList>
            <person name="Wang B."/>
            <person name="Shu S."/>
            <person name="Song C."/>
            <person name="Liu Y."/>
        </authorList>
    </citation>
    <scope>NUCLEOTIDE SEQUENCE [LARGE SCALE GENOMIC DNA]</scope>
    <source>
        <strain evidence="3">HL-2020</strain>
        <tissue evidence="3">Leaf</tissue>
    </source>
</reference>
<dbReference type="Proteomes" id="UP000631114">
    <property type="component" value="Unassembled WGS sequence"/>
</dbReference>
<evidence type="ECO:0000313" key="4">
    <source>
        <dbReference type="Proteomes" id="UP000631114"/>
    </source>
</evidence>
<dbReference type="GO" id="GO:0016491">
    <property type="term" value="F:oxidoreductase activity"/>
    <property type="evidence" value="ECO:0007669"/>
    <property type="project" value="UniProtKB-KW"/>
</dbReference>
<comment type="similarity">
    <text evidence="1">Belongs to the short-chain dehydrogenases/reductases (SDR) family.</text>
</comment>
<evidence type="ECO:0000256" key="2">
    <source>
        <dbReference type="ARBA" id="ARBA00023002"/>
    </source>
</evidence>
<keyword evidence="4" id="KW-1185">Reference proteome</keyword>
<keyword evidence="2" id="KW-0560">Oxidoreductase</keyword>
<dbReference type="AlphaFoldDB" id="A0A835HRB4"/>
<evidence type="ECO:0000256" key="1">
    <source>
        <dbReference type="ARBA" id="ARBA00006484"/>
    </source>
</evidence>
<sequence length="323" mass="36006">MASSVGWRVMMNTLRTCWETASFAWSSRCGRLAVLGILNLFICHFKLWFSETFLPKSYMYPSYPRVMQNTGTRRPVCIITGATTGLGKAAVFALCREGFYVVLVGRSEDLLSQTMVELKQKDLDAHVKAFQVDLLSFESMLKFKSSLQQWLLDSDMHPSIQLLINNAGILATSQRFTSEGYDETSYVVQSWQVFSIQVNKETLIASSLPTAYPCGHVYESSKLFLVLFSYELHRQLRSVESSTQLSVVVTDPGAAETKIMREFSWHVKSVVFTVLKCCGFLQSPEDGAICIIDAALAPPVSLACIVHLLSIVESPLVIVVVVV</sequence>
<dbReference type="InterPro" id="IPR036291">
    <property type="entry name" value="NAD(P)-bd_dom_sf"/>
</dbReference>
<dbReference type="InterPro" id="IPR002347">
    <property type="entry name" value="SDR_fam"/>
</dbReference>
<dbReference type="Gene3D" id="3.40.50.720">
    <property type="entry name" value="NAD(P)-binding Rossmann-like Domain"/>
    <property type="match status" value="1"/>
</dbReference>
<name>A0A835HRB4_9MAGN</name>
<proteinExistence type="inferred from homology"/>
<organism evidence="3 4">
    <name type="scientific">Coptis chinensis</name>
    <dbReference type="NCBI Taxonomy" id="261450"/>
    <lineage>
        <taxon>Eukaryota</taxon>
        <taxon>Viridiplantae</taxon>
        <taxon>Streptophyta</taxon>
        <taxon>Embryophyta</taxon>
        <taxon>Tracheophyta</taxon>
        <taxon>Spermatophyta</taxon>
        <taxon>Magnoliopsida</taxon>
        <taxon>Ranunculales</taxon>
        <taxon>Ranunculaceae</taxon>
        <taxon>Coptidoideae</taxon>
        <taxon>Coptis</taxon>
    </lineage>
</organism>
<dbReference type="PANTHER" id="PTHR24320:SF227">
    <property type="entry name" value="RETINOL DEHYDROGENASE 11"/>
    <property type="match status" value="1"/>
</dbReference>
<dbReference type="PRINTS" id="PR00081">
    <property type="entry name" value="GDHRDH"/>
</dbReference>